<dbReference type="PANTHER" id="PTHR33608">
    <property type="entry name" value="BLL2464 PROTEIN"/>
    <property type="match status" value="1"/>
</dbReference>
<dbReference type="PANTHER" id="PTHR33608:SF6">
    <property type="entry name" value="BLL2464 PROTEIN"/>
    <property type="match status" value="1"/>
</dbReference>
<dbReference type="InterPro" id="IPR036465">
    <property type="entry name" value="vWFA_dom_sf"/>
</dbReference>
<evidence type="ECO:0000313" key="2">
    <source>
        <dbReference type="EMBL" id="ROO24485.1"/>
    </source>
</evidence>
<evidence type="ECO:0000259" key="1">
    <source>
        <dbReference type="Pfam" id="PF01882"/>
    </source>
</evidence>
<protein>
    <recommendedName>
        <fullName evidence="1">DUF58 domain-containing protein</fullName>
    </recommendedName>
</protein>
<organism evidence="2 3">
    <name type="scientific">Salinisphaera orenii MK-B5</name>
    <dbReference type="NCBI Taxonomy" id="856730"/>
    <lineage>
        <taxon>Bacteria</taxon>
        <taxon>Pseudomonadati</taxon>
        <taxon>Pseudomonadota</taxon>
        <taxon>Gammaproteobacteria</taxon>
        <taxon>Salinisphaerales</taxon>
        <taxon>Salinisphaeraceae</taxon>
        <taxon>Salinisphaera</taxon>
    </lineage>
</organism>
<sequence length="281" mass="31910">MIAETQREFVYRIRWRPQSMRPGAHTSQRSGMGQLFSGYASLLDHPDPRRLDLNASVRDPYGMLYTRVFRQRAAIPVMLLVDRSASMRFGDKAAFTAAFADATARSATATGDAFGLLTLDDGARALHLPPTFKRGAAQGVIECLQEGPSLGRRLGEPRALATRLPRERALVFLVSDFHWTTRELDGVLDGLARHDVVPVVVWHEREYSALPRRGLMSLQDPETGRRRTLYMRPRLAERLRRAYAERRAYLARQFMRQGRRPLFAGARFDASVLTDHFLRTA</sequence>
<name>A0A423PFY8_9GAMM</name>
<evidence type="ECO:0000313" key="3">
    <source>
        <dbReference type="Proteomes" id="UP000283993"/>
    </source>
</evidence>
<dbReference type="Pfam" id="PF01882">
    <property type="entry name" value="DUF58"/>
    <property type="match status" value="1"/>
</dbReference>
<dbReference type="RefSeq" id="WP_123632190.1">
    <property type="nucleotide sequence ID" value="NZ_AYKH01000042.1"/>
</dbReference>
<gene>
    <name evidence="2" type="ORF">SAOR_14925</name>
</gene>
<dbReference type="AlphaFoldDB" id="A0A423PFY8"/>
<keyword evidence="3" id="KW-1185">Reference proteome</keyword>
<feature type="domain" description="DUF58" evidence="1">
    <location>
        <begin position="48"/>
        <end position="246"/>
    </location>
</feature>
<dbReference type="Gene3D" id="3.40.50.410">
    <property type="entry name" value="von Willebrand factor, type A domain"/>
    <property type="match status" value="1"/>
</dbReference>
<dbReference type="EMBL" id="AYKH01000042">
    <property type="protein sequence ID" value="ROO24485.1"/>
    <property type="molecule type" value="Genomic_DNA"/>
</dbReference>
<accession>A0A423PFY8</accession>
<dbReference type="SUPFAM" id="SSF53300">
    <property type="entry name" value="vWA-like"/>
    <property type="match status" value="1"/>
</dbReference>
<dbReference type="Proteomes" id="UP000283993">
    <property type="component" value="Unassembled WGS sequence"/>
</dbReference>
<proteinExistence type="predicted"/>
<comment type="caution">
    <text evidence="2">The sequence shown here is derived from an EMBL/GenBank/DDBJ whole genome shotgun (WGS) entry which is preliminary data.</text>
</comment>
<reference evidence="2 3" key="1">
    <citation type="submission" date="2013-10" db="EMBL/GenBank/DDBJ databases">
        <title>Salinisphaera orenii MK-B5 Genome Sequencing.</title>
        <authorList>
            <person name="Lai Q."/>
            <person name="Li C."/>
            <person name="Shao Z."/>
        </authorList>
    </citation>
    <scope>NUCLEOTIDE SEQUENCE [LARGE SCALE GENOMIC DNA]</scope>
    <source>
        <strain evidence="2 3">MK-B5</strain>
    </source>
</reference>
<dbReference type="InterPro" id="IPR002881">
    <property type="entry name" value="DUF58"/>
</dbReference>